<dbReference type="InterPro" id="IPR051018">
    <property type="entry name" value="Bacteriophage_GH24"/>
</dbReference>
<dbReference type="GO" id="GO:0009253">
    <property type="term" value="P:peptidoglycan catabolic process"/>
    <property type="evidence" value="ECO:0007669"/>
    <property type="project" value="InterPro"/>
</dbReference>
<dbReference type="InterPro" id="IPR023346">
    <property type="entry name" value="Lysozyme-like_dom_sf"/>
</dbReference>
<dbReference type="GO" id="GO:0003796">
    <property type="term" value="F:lysozyme activity"/>
    <property type="evidence" value="ECO:0007669"/>
    <property type="project" value="UniProtKB-EC"/>
</dbReference>
<keyword evidence="1 3" id="KW-0929">Antimicrobial</keyword>
<sequence length="164" mass="17547">MSNGKMRMAIGALSMSAAAFVGIAVREGYTDRAVIPTRGDVPTHGFGTTQGVRMGDRTNPVEALQRALSDVRQYEGALKQCVGVPLHQAEYDVYTDLAYNIGGAAFCSSTIVKRLNSGDYTGACEAILKFRYAAGYDCSTPGNKRCAGVWTDRLRAHAQCVAAQ</sequence>
<evidence type="ECO:0000256" key="1">
    <source>
        <dbReference type="ARBA" id="ARBA00022529"/>
    </source>
</evidence>
<dbReference type="SUPFAM" id="SSF53955">
    <property type="entry name" value="Lysozyme-like"/>
    <property type="match status" value="1"/>
</dbReference>
<dbReference type="GO" id="GO:0016998">
    <property type="term" value="P:cell wall macromolecule catabolic process"/>
    <property type="evidence" value="ECO:0007669"/>
    <property type="project" value="InterPro"/>
</dbReference>
<keyword evidence="3" id="KW-0326">Glycosidase</keyword>
<dbReference type="EMBL" id="RXLQ01000018">
    <property type="protein sequence ID" value="RSZ56144.1"/>
    <property type="molecule type" value="Genomic_DNA"/>
</dbReference>
<dbReference type="PANTHER" id="PTHR38107:SF3">
    <property type="entry name" value="LYSOZYME RRRD-RELATED"/>
    <property type="match status" value="1"/>
</dbReference>
<comment type="catalytic activity">
    <reaction evidence="3">
        <text>Hydrolysis of (1-&gt;4)-beta-linkages between N-acetylmuramic acid and N-acetyl-D-glucosamine residues in a peptidoglycan and between N-acetyl-D-glucosamine residues in chitodextrins.</text>
        <dbReference type="EC" id="3.2.1.17"/>
    </reaction>
</comment>
<gene>
    <name evidence="5" type="ORF">EJB06_26260</name>
</gene>
<dbReference type="InterPro" id="IPR002196">
    <property type="entry name" value="Glyco_hydro_24"/>
</dbReference>
<dbReference type="CDD" id="cd16901">
    <property type="entry name" value="lyz_P1"/>
    <property type="match status" value="1"/>
</dbReference>
<dbReference type="InterPro" id="IPR023347">
    <property type="entry name" value="Lysozyme_dom_sf"/>
</dbReference>
<dbReference type="RefSeq" id="WP_126076989.1">
    <property type="nucleotide sequence ID" value="NZ_CP051166.1"/>
</dbReference>
<dbReference type="GO" id="GO:0042742">
    <property type="term" value="P:defense response to bacterium"/>
    <property type="evidence" value="ECO:0007669"/>
    <property type="project" value="UniProtKB-KW"/>
</dbReference>
<dbReference type="Proteomes" id="UP000278085">
    <property type="component" value="Unassembled WGS sequence"/>
</dbReference>
<evidence type="ECO:0000256" key="4">
    <source>
        <dbReference type="SAM" id="SignalP"/>
    </source>
</evidence>
<dbReference type="Gene3D" id="1.10.530.40">
    <property type="match status" value="1"/>
</dbReference>
<keyword evidence="3" id="KW-0378">Hydrolase</keyword>
<dbReference type="OrthoDB" id="5327667at2"/>
<reference evidence="5 6" key="1">
    <citation type="submission" date="2018-12" db="EMBL/GenBank/DDBJ databases">
        <authorList>
            <person name="Yang E."/>
        </authorList>
    </citation>
    <scope>NUCLEOTIDE SEQUENCE [LARGE SCALE GENOMIC DNA]</scope>
    <source>
        <strain evidence="5 6">SOD</strain>
    </source>
</reference>
<evidence type="ECO:0000313" key="5">
    <source>
        <dbReference type="EMBL" id="RSZ56144.1"/>
    </source>
</evidence>
<keyword evidence="6" id="KW-1185">Reference proteome</keyword>
<dbReference type="PANTHER" id="PTHR38107">
    <property type="match status" value="1"/>
</dbReference>
<dbReference type="AlphaFoldDB" id="A0A430HF05"/>
<proteinExistence type="inferred from homology"/>
<accession>A0A430HF05</accession>
<evidence type="ECO:0000313" key="6">
    <source>
        <dbReference type="Proteomes" id="UP000278085"/>
    </source>
</evidence>
<dbReference type="EC" id="3.2.1.17" evidence="3"/>
<protein>
    <recommendedName>
        <fullName evidence="3">Lysozyme</fullName>
        <ecNumber evidence="3">3.2.1.17</ecNumber>
    </recommendedName>
</protein>
<evidence type="ECO:0000256" key="3">
    <source>
        <dbReference type="RuleBase" id="RU003788"/>
    </source>
</evidence>
<keyword evidence="2 3" id="KW-0081">Bacteriolytic enzyme</keyword>
<organism evidence="5 6">
    <name type="scientific">Massilia atriviolacea</name>
    <dbReference type="NCBI Taxonomy" id="2495579"/>
    <lineage>
        <taxon>Bacteria</taxon>
        <taxon>Pseudomonadati</taxon>
        <taxon>Pseudomonadota</taxon>
        <taxon>Betaproteobacteria</taxon>
        <taxon>Burkholderiales</taxon>
        <taxon>Oxalobacteraceae</taxon>
        <taxon>Telluria group</taxon>
        <taxon>Massilia</taxon>
    </lineage>
</organism>
<name>A0A430HF05_9BURK</name>
<evidence type="ECO:0000256" key="2">
    <source>
        <dbReference type="ARBA" id="ARBA00022638"/>
    </source>
</evidence>
<comment type="similarity">
    <text evidence="3">Belongs to the glycosyl hydrolase 24 family.</text>
</comment>
<feature type="chain" id="PRO_5019501894" description="Lysozyme" evidence="4">
    <location>
        <begin position="20"/>
        <end position="164"/>
    </location>
</feature>
<feature type="signal peptide" evidence="4">
    <location>
        <begin position="1"/>
        <end position="19"/>
    </location>
</feature>
<keyword evidence="4" id="KW-0732">Signal</keyword>
<dbReference type="Pfam" id="PF00959">
    <property type="entry name" value="Phage_lysozyme"/>
    <property type="match status" value="1"/>
</dbReference>
<dbReference type="GO" id="GO:0031640">
    <property type="term" value="P:killing of cells of another organism"/>
    <property type="evidence" value="ECO:0007669"/>
    <property type="project" value="UniProtKB-KW"/>
</dbReference>
<comment type="caution">
    <text evidence="5">The sequence shown here is derived from an EMBL/GenBank/DDBJ whole genome shotgun (WGS) entry which is preliminary data.</text>
</comment>